<evidence type="ECO:0000313" key="2">
    <source>
        <dbReference type="EMBL" id="KAJ4009563.1"/>
    </source>
</evidence>
<keyword evidence="3" id="KW-1185">Reference proteome</keyword>
<gene>
    <name evidence="2" type="ORF">NW766_008681</name>
</gene>
<dbReference type="OrthoDB" id="4330845at2759"/>
<proteinExistence type="predicted"/>
<feature type="domain" description="NACHT-NTPase and P-loop NTPases N-terminal" evidence="1">
    <location>
        <begin position="37"/>
        <end position="136"/>
    </location>
</feature>
<evidence type="ECO:0000313" key="3">
    <source>
        <dbReference type="Proteomes" id="UP001152130"/>
    </source>
</evidence>
<dbReference type="AlphaFoldDB" id="A0A9W8PM11"/>
<name>A0A9W8PM11_9HYPO</name>
<organism evidence="2 3">
    <name type="scientific">Fusarium irregulare</name>
    <dbReference type="NCBI Taxonomy" id="2494466"/>
    <lineage>
        <taxon>Eukaryota</taxon>
        <taxon>Fungi</taxon>
        <taxon>Dikarya</taxon>
        <taxon>Ascomycota</taxon>
        <taxon>Pezizomycotina</taxon>
        <taxon>Sordariomycetes</taxon>
        <taxon>Hypocreomycetidae</taxon>
        <taxon>Hypocreales</taxon>
        <taxon>Nectriaceae</taxon>
        <taxon>Fusarium</taxon>
        <taxon>Fusarium incarnatum-equiseti species complex</taxon>
    </lineage>
</organism>
<dbReference type="InterPro" id="IPR031352">
    <property type="entry name" value="SesA"/>
</dbReference>
<dbReference type="Proteomes" id="UP001152130">
    <property type="component" value="Unassembled WGS sequence"/>
</dbReference>
<protein>
    <recommendedName>
        <fullName evidence="1">NACHT-NTPase and P-loop NTPases N-terminal domain-containing protein</fullName>
    </recommendedName>
</protein>
<comment type="caution">
    <text evidence="2">The sequence shown here is derived from an EMBL/GenBank/DDBJ whole genome shotgun (WGS) entry which is preliminary data.</text>
</comment>
<sequence length="221" mass="24287">MYTTAATKPQVLRSLDVVLFVHSQAVDSCSLDEGSLDIPQAFYAVSKHLPIVGEIFRSVKSQLRGSTEETEQTREMYLAIKQVADDGCAQLRALDFPFDTMTQEGNKMERYASAVKSCDGKKVENIMVELLTSISLIAVEPFVSQEEKKRLLEGLEEVKKLPPSLEGDRAAGIVLNNSGSGNQFYHGGKGNQNHCSGGFQVNGDNQNARYAYAEKSKVDET</sequence>
<reference evidence="2" key="1">
    <citation type="submission" date="2022-10" db="EMBL/GenBank/DDBJ databases">
        <title>Fusarium specimens isolated from Avocado Roots.</title>
        <authorList>
            <person name="Stajich J."/>
            <person name="Roper C."/>
            <person name="Heimlech-Rivalta G."/>
        </authorList>
    </citation>
    <scope>NUCLEOTIDE SEQUENCE</scope>
    <source>
        <strain evidence="2">CF00143</strain>
    </source>
</reference>
<evidence type="ECO:0000259" key="1">
    <source>
        <dbReference type="Pfam" id="PF17107"/>
    </source>
</evidence>
<dbReference type="EMBL" id="JAPDHF010000013">
    <property type="protein sequence ID" value="KAJ4009563.1"/>
    <property type="molecule type" value="Genomic_DNA"/>
</dbReference>
<accession>A0A9W8PM11</accession>
<dbReference type="Pfam" id="PF17107">
    <property type="entry name" value="SesA"/>
    <property type="match status" value="1"/>
</dbReference>